<evidence type="ECO:0000313" key="4">
    <source>
        <dbReference type="EMBL" id="KAJ4962216.1"/>
    </source>
</evidence>
<keyword evidence="5" id="KW-1185">Reference proteome</keyword>
<evidence type="ECO:0000259" key="3">
    <source>
        <dbReference type="Pfam" id="PF24545"/>
    </source>
</evidence>
<dbReference type="PANTHER" id="PTHR12975">
    <property type="entry name" value="TRANSPORT PROTEIN TRAPP"/>
    <property type="match status" value="1"/>
</dbReference>
<comment type="caution">
    <text evidence="4">The sequence shown here is derived from an EMBL/GenBank/DDBJ whole genome shotgun (WGS) entry which is preliminary data.</text>
</comment>
<feature type="domain" description="TPPC8 C-terminal Ig-like" evidence="1">
    <location>
        <begin position="1212"/>
        <end position="1271"/>
    </location>
</feature>
<dbReference type="Pfam" id="PF24545">
    <property type="entry name" value="Ig_TPPC8_1st"/>
    <property type="match status" value="1"/>
</dbReference>
<dbReference type="EMBL" id="JAMYWD010000008">
    <property type="protein sequence ID" value="KAJ4962216.1"/>
    <property type="molecule type" value="Genomic_DNA"/>
</dbReference>
<sequence>MVDPASSFLGKMLLEEITPVVMVLRTPLVEEACLKNGLTFVQMLQPFCVFNNIDVPVRTVSDQPYRLHKFKLRLFYASDIKQPNVEAAEEHLKEVVTRAAEKDLSDLSSDPPQLDDLLAMNSESLPLWFKIFNKELIRTLSFSEHEAFDHPVACLLVVSSKDELPINKFVDLFNTNQLPSLLNDGVMDPKILKHYLLIHDNQDGSSEKATNVLTEMRSTFGMNDCRLLCINSAKDGSEERIGSLWTPYKTDTSPSQDLGCLLNVNDVSEIKDLMQDLSSKHIIPHMEQKIRVLNQQVSATRKGFRNQIKNLWWRKGKEDTPDAPNGPMYTFSSIESQIRVLGDYAFMLRDYELALSSCRLLSTDYKIDKSWKRYAGVQEMMALTYFMLDQSRKEAENCMENAFSTYLKIGSTGQRNATRCGLWWVEMLKAKEQYKEAAGVYFRISSEEPSLHAAVMLEQASFCYLFSNPPMLRKYGFHLVLAGNRYYMSDQKKHSIRTYRSALSVYKGNSWSFIKDHVHFHVGKWYAFLGIFDVAVKHMLEILACSHQSVMTQELFLKDFLQNVEKMGKTYEVFRLQLPIINMSSLKVVFEDYRTYASTAAANVRESLWQSLEEDMVHSLPMSRSNWLEPEAKSSKKDKDSNVCVVGEAIKMDIEFKNPLQIPISISGVSLICQLFPRSEVAECELTEKDAHAHPYESASGEKNDAEELRKLTSNWELNSGVSSFALSEVVFSMRGGETTVVQLTVTPKVEGVLKIIGVRWKLSDSVVSYYNFDSDHVKKKNIKGRKKSSQSSSKNLKFVVIKSVPKLEGCIRHLPGKIYAGDTRRLVLELKNQSDISVKNMKMKISHPRFVIPGSLEDLNVEFPSCLEKNSNSEHNDVQPSSSKQPKSSLFSFEDAAIQGGTTFFWPLWLRAAVPGRISLYLSLYYEMENLSSEMKYRIFRIHYDLEVLQSLDLSFQISPCPSKLQEFLVRMDVVNRTSSENLQLHQLSSVGHQWEISPLQPNEAICPLQLLKAGQALSCFFKLKNCRKSSMFEGSISFHSLLQGHDVRLGPQGSDKALFDVSGSALADFHHHERLQQGKSIQGQQGTVDFILISQLPKNRADHGLEGQSDLPQLFSHHSCHHSIASTSPVWWLMNGPRTVHHNFTVSFCEIRLGMAIHNSSKEAISIRMSTLDVTSSDGQLSDVAAAAQDPISSENQGGWHNVSLGNDIKVTSDALGTQFGKSSSDVMAPFVWAASSSTRVELEPMSTTEVPLKICVFAPGTYNLSNYTMHWEVKLLGVPLSAGDRTRQLSGRSPGHPYYITVLQSP</sequence>
<dbReference type="InterPro" id="IPR057651">
    <property type="entry name" value="Ig_TPPC8_C"/>
</dbReference>
<dbReference type="PANTHER" id="PTHR12975:SF6">
    <property type="entry name" value="TRAFFICKING PROTEIN PARTICLE COMPLEX SUBUNIT 8"/>
    <property type="match status" value="1"/>
</dbReference>
<accession>A0A9Q0HBI1</accession>
<dbReference type="InterPro" id="IPR024420">
    <property type="entry name" value="TRAPP_III_complex_Trs85"/>
</dbReference>
<dbReference type="Pfam" id="PF24542">
    <property type="entry name" value="Ig_TPPC8_C"/>
    <property type="match status" value="1"/>
</dbReference>
<evidence type="ECO:0000259" key="1">
    <source>
        <dbReference type="Pfam" id="PF24542"/>
    </source>
</evidence>
<feature type="domain" description="TPPC8 first Ig-like" evidence="3">
    <location>
        <begin position="606"/>
        <end position="779"/>
    </location>
</feature>
<evidence type="ECO:0000259" key="2">
    <source>
        <dbReference type="Pfam" id="PF24544"/>
    </source>
</evidence>
<dbReference type="InterPro" id="IPR058538">
    <property type="entry name" value="Ig_TPPC8_2nd"/>
</dbReference>
<dbReference type="InterPro" id="IPR011990">
    <property type="entry name" value="TPR-like_helical_dom_sf"/>
</dbReference>
<dbReference type="InterPro" id="IPR058541">
    <property type="entry name" value="Ig_TPPC8_1st"/>
</dbReference>
<feature type="domain" description="TPPC8 second Ig-like" evidence="2">
    <location>
        <begin position="822"/>
        <end position="940"/>
    </location>
</feature>
<dbReference type="OrthoDB" id="437922at2759"/>
<name>A0A9Q0HBI1_9MAGN</name>
<dbReference type="Pfam" id="PF12739">
    <property type="entry name" value="TRAPPC-Trs85"/>
    <property type="match status" value="1"/>
</dbReference>
<protein>
    <recommendedName>
        <fullName evidence="6">Trafficking protein particle complex subunit 8</fullName>
    </recommendedName>
</protein>
<evidence type="ECO:0000313" key="5">
    <source>
        <dbReference type="Proteomes" id="UP001141806"/>
    </source>
</evidence>
<evidence type="ECO:0008006" key="6">
    <source>
        <dbReference type="Google" id="ProtNLM"/>
    </source>
</evidence>
<dbReference type="Proteomes" id="UP001141806">
    <property type="component" value="Unassembled WGS sequence"/>
</dbReference>
<dbReference type="GO" id="GO:1990072">
    <property type="term" value="C:TRAPPIII protein complex"/>
    <property type="evidence" value="ECO:0007669"/>
    <property type="project" value="TreeGrafter"/>
</dbReference>
<proteinExistence type="predicted"/>
<organism evidence="4 5">
    <name type="scientific">Protea cynaroides</name>
    <dbReference type="NCBI Taxonomy" id="273540"/>
    <lineage>
        <taxon>Eukaryota</taxon>
        <taxon>Viridiplantae</taxon>
        <taxon>Streptophyta</taxon>
        <taxon>Embryophyta</taxon>
        <taxon>Tracheophyta</taxon>
        <taxon>Spermatophyta</taxon>
        <taxon>Magnoliopsida</taxon>
        <taxon>Proteales</taxon>
        <taxon>Proteaceae</taxon>
        <taxon>Protea</taxon>
    </lineage>
</organism>
<reference evidence="4" key="1">
    <citation type="journal article" date="2023" name="Plant J.">
        <title>The genome of the king protea, Protea cynaroides.</title>
        <authorList>
            <person name="Chang J."/>
            <person name="Duong T.A."/>
            <person name="Schoeman C."/>
            <person name="Ma X."/>
            <person name="Roodt D."/>
            <person name="Barker N."/>
            <person name="Li Z."/>
            <person name="Van de Peer Y."/>
            <person name="Mizrachi E."/>
        </authorList>
    </citation>
    <scope>NUCLEOTIDE SEQUENCE</scope>
    <source>
        <tissue evidence="4">Young leaves</tissue>
    </source>
</reference>
<dbReference type="SUPFAM" id="SSF48452">
    <property type="entry name" value="TPR-like"/>
    <property type="match status" value="1"/>
</dbReference>
<dbReference type="Pfam" id="PF24544">
    <property type="entry name" value="Ig_TPPC8_2nd"/>
    <property type="match status" value="1"/>
</dbReference>
<gene>
    <name evidence="4" type="ORF">NE237_022155</name>
</gene>